<evidence type="ECO:0000256" key="2">
    <source>
        <dbReference type="ARBA" id="ARBA00023315"/>
    </source>
</evidence>
<keyword evidence="6" id="KW-1185">Reference proteome</keyword>
<proteinExistence type="inferred from homology"/>
<dbReference type="Gene3D" id="3.40.630.30">
    <property type="match status" value="1"/>
</dbReference>
<dbReference type="PROSITE" id="PS51186">
    <property type="entry name" value="GNAT"/>
    <property type="match status" value="1"/>
</dbReference>
<gene>
    <name evidence="5" type="ORF">ACFOEJ_08240</name>
</gene>
<keyword evidence="2 5" id="KW-0012">Acyltransferase</keyword>
<dbReference type="EMBL" id="JBHRUJ010000015">
    <property type="protein sequence ID" value="MFC3211055.1"/>
    <property type="molecule type" value="Genomic_DNA"/>
</dbReference>
<comment type="caution">
    <text evidence="5">The sequence shown here is derived from an EMBL/GenBank/DDBJ whole genome shotgun (WGS) entry which is preliminary data.</text>
</comment>
<dbReference type="SUPFAM" id="SSF55729">
    <property type="entry name" value="Acyl-CoA N-acyltransferases (Nat)"/>
    <property type="match status" value="1"/>
</dbReference>
<organism evidence="5 6">
    <name type="scientific">Planomicrobium okeanokoites</name>
    <name type="common">Planococcus okeanokoites</name>
    <name type="synonym">Flavobacterium okeanokoites</name>
    <dbReference type="NCBI Taxonomy" id="244"/>
    <lineage>
        <taxon>Bacteria</taxon>
        <taxon>Bacillati</taxon>
        <taxon>Bacillota</taxon>
        <taxon>Bacilli</taxon>
        <taxon>Bacillales</taxon>
        <taxon>Caryophanaceae</taxon>
        <taxon>Planomicrobium</taxon>
    </lineage>
</organism>
<dbReference type="EC" id="2.3.-.-" evidence="5"/>
<dbReference type="Proteomes" id="UP001595625">
    <property type="component" value="Unassembled WGS sequence"/>
</dbReference>
<reference evidence="6" key="1">
    <citation type="journal article" date="2019" name="Int. J. Syst. Evol. Microbiol.">
        <title>The Global Catalogue of Microorganisms (GCM) 10K type strain sequencing project: providing services to taxonomists for standard genome sequencing and annotation.</title>
        <authorList>
            <consortium name="The Broad Institute Genomics Platform"/>
            <consortium name="The Broad Institute Genome Sequencing Center for Infectious Disease"/>
            <person name="Wu L."/>
            <person name="Ma J."/>
        </authorList>
    </citation>
    <scope>NUCLEOTIDE SEQUENCE [LARGE SCALE GENOMIC DNA]</scope>
    <source>
        <strain evidence="6">CCM 320</strain>
    </source>
</reference>
<name>A0ABV7KNJ7_PLAOK</name>
<dbReference type="PANTHER" id="PTHR43792">
    <property type="entry name" value="GNAT FAMILY, PUTATIVE (AFU_ORTHOLOGUE AFUA_3G00765)-RELATED-RELATED"/>
    <property type="match status" value="1"/>
</dbReference>
<dbReference type="InterPro" id="IPR051531">
    <property type="entry name" value="N-acetyltransferase"/>
</dbReference>
<dbReference type="RefSeq" id="WP_101803348.1">
    <property type="nucleotide sequence ID" value="NZ_CAXIAC010000023.1"/>
</dbReference>
<accession>A0ABV7KNJ7</accession>
<evidence type="ECO:0000259" key="4">
    <source>
        <dbReference type="PROSITE" id="PS51186"/>
    </source>
</evidence>
<dbReference type="InterPro" id="IPR016181">
    <property type="entry name" value="Acyl_CoA_acyltransferase"/>
</dbReference>
<evidence type="ECO:0000313" key="6">
    <source>
        <dbReference type="Proteomes" id="UP001595625"/>
    </source>
</evidence>
<dbReference type="PANTHER" id="PTHR43792:SF8">
    <property type="entry name" value="[RIBOSOMAL PROTEIN US5]-ALANINE N-ACETYLTRANSFERASE"/>
    <property type="match status" value="1"/>
</dbReference>
<protein>
    <submittedName>
        <fullName evidence="5">GNAT family N-acetyltransferase</fullName>
        <ecNumber evidence="5">2.3.-.-</ecNumber>
    </submittedName>
</protein>
<sequence length="182" mass="21194">MNFLLTGKLCYLRILTVEDAEEMVQLLVRNKEYWAIFEPKHRDSYFTAAVQREKIRESIYQARENREYSFGVFENGSDKLIGHISMYSIKRLPFLSALVGYSVDESYIGRGIATEAVKLIVAFGFEKIQLHRIEAYVSPRNTGSVRVLEKAGFENEGLLKEFLHINGVWEDHYHYAILEKDF</sequence>
<evidence type="ECO:0000313" key="5">
    <source>
        <dbReference type="EMBL" id="MFC3211055.1"/>
    </source>
</evidence>
<feature type="domain" description="N-acetyltransferase" evidence="4">
    <location>
        <begin position="10"/>
        <end position="175"/>
    </location>
</feature>
<evidence type="ECO:0000256" key="1">
    <source>
        <dbReference type="ARBA" id="ARBA00022679"/>
    </source>
</evidence>
<keyword evidence="1 5" id="KW-0808">Transferase</keyword>
<comment type="similarity">
    <text evidence="3">Belongs to the acetyltransferase family. RimJ subfamily.</text>
</comment>
<evidence type="ECO:0000256" key="3">
    <source>
        <dbReference type="ARBA" id="ARBA00038502"/>
    </source>
</evidence>
<dbReference type="GO" id="GO:0016746">
    <property type="term" value="F:acyltransferase activity"/>
    <property type="evidence" value="ECO:0007669"/>
    <property type="project" value="UniProtKB-KW"/>
</dbReference>
<dbReference type="InterPro" id="IPR000182">
    <property type="entry name" value="GNAT_dom"/>
</dbReference>
<dbReference type="Pfam" id="PF13302">
    <property type="entry name" value="Acetyltransf_3"/>
    <property type="match status" value="1"/>
</dbReference>